<evidence type="ECO:0000313" key="2">
    <source>
        <dbReference type="EMBL" id="MBE6421552.1"/>
    </source>
</evidence>
<reference evidence="2" key="1">
    <citation type="submission" date="2019-04" db="EMBL/GenBank/DDBJ databases">
        <title>Evolution of Biomass-Degrading Anaerobic Consortia Revealed by Metagenomics.</title>
        <authorList>
            <person name="Peng X."/>
        </authorList>
    </citation>
    <scope>NUCLEOTIDE SEQUENCE</scope>
    <source>
        <strain evidence="2">SIG66</strain>
    </source>
</reference>
<organism evidence="2 3">
    <name type="scientific">Candidatus Avelusimicrobium gallicola</name>
    <dbReference type="NCBI Taxonomy" id="2562704"/>
    <lineage>
        <taxon>Bacteria</taxon>
        <taxon>Pseudomonadati</taxon>
        <taxon>Elusimicrobiota</taxon>
        <taxon>Elusimicrobia</taxon>
        <taxon>Elusimicrobiales</taxon>
        <taxon>Elusimicrobiaceae</taxon>
        <taxon>Candidatus Avelusimicrobium</taxon>
    </lineage>
</organism>
<feature type="signal peptide" evidence="1">
    <location>
        <begin position="1"/>
        <end position="19"/>
    </location>
</feature>
<evidence type="ECO:0000313" key="3">
    <source>
        <dbReference type="Proteomes" id="UP000725649"/>
    </source>
</evidence>
<dbReference type="AlphaFoldDB" id="A0A928DPH1"/>
<dbReference type="EMBL" id="SUVG01000006">
    <property type="protein sequence ID" value="MBE6421552.1"/>
    <property type="molecule type" value="Genomic_DNA"/>
</dbReference>
<proteinExistence type="predicted"/>
<gene>
    <name evidence="2" type="ORF">E7027_05440</name>
</gene>
<keyword evidence="1" id="KW-0732">Signal</keyword>
<dbReference type="Proteomes" id="UP000725649">
    <property type="component" value="Unassembled WGS sequence"/>
</dbReference>
<comment type="caution">
    <text evidence="2">The sequence shown here is derived from an EMBL/GenBank/DDBJ whole genome shotgun (WGS) entry which is preliminary data.</text>
</comment>
<sequence length="406" mass="45443">MKKFLGAVCVMVLASSAWAGGPKRALVQGGKAVIAKPSASVSIDVLMEEALLLGRKNAVSVVPISQGIRTPVKLASVSRSALLDKSVRLQARLLLNSPLSSSEQQLFLSLYPFLPANTSFAMKNNDLMESSVSFFKKRTKFVNENRAEILKTLRVSSSASAQDYMTFVQKKDPRVILLGEMHYRPGIQRELASFLQTYQAAYPKRRVILFSEFLPSSIRGYWREGEPVPADFWTENPDYRRSLINLQAITSGVEIYGLENSAMTHKADRACGLDFVTANACLLSLAERNEAWAKVIEPVIERVSMQDPEAVFIVHAGNAHVDKTRFYSISEKLRHLQPYVIQFTNGFQHSMLGYLLGQNPSYMARVANRYVLGWKEGETDFSPHIGFDLNVILPVSVKEFTPRKKE</sequence>
<evidence type="ECO:0008006" key="4">
    <source>
        <dbReference type="Google" id="ProtNLM"/>
    </source>
</evidence>
<name>A0A928DPH1_9BACT</name>
<feature type="chain" id="PRO_5038037338" description="Haem-binding uptake Tiki superfamily ChaN domain-containing protein" evidence="1">
    <location>
        <begin position="20"/>
        <end position="406"/>
    </location>
</feature>
<accession>A0A928DPH1</accession>
<evidence type="ECO:0000256" key="1">
    <source>
        <dbReference type="SAM" id="SignalP"/>
    </source>
</evidence>
<protein>
    <recommendedName>
        <fullName evidence="4">Haem-binding uptake Tiki superfamily ChaN domain-containing protein</fullName>
    </recommendedName>
</protein>